<dbReference type="GO" id="GO:0032541">
    <property type="term" value="C:cortical endoplasmic reticulum"/>
    <property type="evidence" value="ECO:0007669"/>
    <property type="project" value="EnsemblFungi"/>
</dbReference>
<dbReference type="PANTHER" id="PTHR46980">
    <property type="entry name" value="TRICALBIN-1-RELATED"/>
    <property type="match status" value="1"/>
</dbReference>
<gene>
    <name evidence="13" type="primary">TDEL0D00780</name>
    <name evidence="13" type="ORF">TDEL_0D00780</name>
</gene>
<keyword evidence="4" id="KW-0677">Repeat</keyword>
<evidence type="ECO:0000313" key="13">
    <source>
        <dbReference type="EMBL" id="CCE91662.1"/>
    </source>
</evidence>
<dbReference type="CDD" id="cd04045">
    <property type="entry name" value="C2C_Tricalbin-like"/>
    <property type="match status" value="1"/>
</dbReference>
<dbReference type="STRING" id="1076872.G8ZSR8"/>
<evidence type="ECO:0000256" key="4">
    <source>
        <dbReference type="ARBA" id="ARBA00022737"/>
    </source>
</evidence>
<evidence type="ECO:0008006" key="15">
    <source>
        <dbReference type="Google" id="ProtNLM"/>
    </source>
</evidence>
<dbReference type="Pfam" id="PF25669">
    <property type="entry name" value="SMP_MUG190-like"/>
    <property type="match status" value="1"/>
</dbReference>
<dbReference type="InterPro" id="IPR052455">
    <property type="entry name" value="Tricalbin_domain"/>
</dbReference>
<feature type="region of interest" description="Disordered" evidence="9">
    <location>
        <begin position="605"/>
        <end position="662"/>
    </location>
</feature>
<dbReference type="PANTHER" id="PTHR46980:SF1">
    <property type="entry name" value="TRICALBIN-3"/>
    <property type="match status" value="1"/>
</dbReference>
<dbReference type="InterPro" id="IPR031468">
    <property type="entry name" value="SMP_LBD"/>
</dbReference>
<feature type="compositionally biased region" description="Basic and acidic residues" evidence="9">
    <location>
        <begin position="1313"/>
        <end position="1332"/>
    </location>
</feature>
<feature type="region of interest" description="Disordered" evidence="9">
    <location>
        <begin position="1"/>
        <end position="90"/>
    </location>
</feature>
<feature type="region of interest" description="Disordered" evidence="9">
    <location>
        <begin position="104"/>
        <end position="124"/>
    </location>
</feature>
<feature type="compositionally biased region" description="Acidic residues" evidence="9">
    <location>
        <begin position="649"/>
        <end position="661"/>
    </location>
</feature>
<dbReference type="InterPro" id="IPR037762">
    <property type="entry name" value="C2C_Tricalbin"/>
</dbReference>
<feature type="compositionally biased region" description="Basic and acidic residues" evidence="9">
    <location>
        <begin position="955"/>
        <end position="972"/>
    </location>
</feature>
<feature type="region of interest" description="Disordered" evidence="9">
    <location>
        <begin position="955"/>
        <end position="976"/>
    </location>
</feature>
<dbReference type="InParanoid" id="G8ZSR8"/>
<dbReference type="CDD" id="cd04040">
    <property type="entry name" value="C2D_Tricalbin-like"/>
    <property type="match status" value="1"/>
</dbReference>
<dbReference type="GO" id="GO:0120010">
    <property type="term" value="P:intermembrane phospholipid transfer"/>
    <property type="evidence" value="ECO:0007669"/>
    <property type="project" value="EnsemblFungi"/>
</dbReference>
<comment type="subcellular location">
    <subcellularLocation>
        <location evidence="1">Membrane</location>
    </subcellularLocation>
</comment>
<feature type="compositionally biased region" description="Basic and acidic residues" evidence="9">
    <location>
        <begin position="22"/>
        <end position="65"/>
    </location>
</feature>
<feature type="domain" description="SMP-LTD" evidence="12">
    <location>
        <begin position="250"/>
        <end position="457"/>
    </location>
</feature>
<evidence type="ECO:0000313" key="14">
    <source>
        <dbReference type="Proteomes" id="UP000005627"/>
    </source>
</evidence>
<dbReference type="EMBL" id="HE616745">
    <property type="protein sequence ID" value="CCE91662.1"/>
    <property type="molecule type" value="Genomic_DNA"/>
</dbReference>
<dbReference type="OrthoDB" id="1029639at2759"/>
<keyword evidence="2" id="KW-0813">Transport</keyword>
<evidence type="ECO:0000256" key="3">
    <source>
        <dbReference type="ARBA" id="ARBA00022692"/>
    </source>
</evidence>
<keyword evidence="14" id="KW-1185">Reference proteome</keyword>
<dbReference type="KEGG" id="tdl:TDEL_0D00780"/>
<organism evidence="13 14">
    <name type="scientific">Torulaspora delbrueckii</name>
    <name type="common">Yeast</name>
    <name type="synonym">Candida colliculosa</name>
    <dbReference type="NCBI Taxonomy" id="4950"/>
    <lineage>
        <taxon>Eukaryota</taxon>
        <taxon>Fungi</taxon>
        <taxon>Dikarya</taxon>
        <taxon>Ascomycota</taxon>
        <taxon>Saccharomycotina</taxon>
        <taxon>Saccharomycetes</taxon>
        <taxon>Saccharomycetales</taxon>
        <taxon>Saccharomycetaceae</taxon>
        <taxon>Torulaspora</taxon>
    </lineage>
</organism>
<feature type="domain" description="C2" evidence="11">
    <location>
        <begin position="448"/>
        <end position="574"/>
    </location>
</feature>
<feature type="compositionally biased region" description="Polar residues" evidence="9">
    <location>
        <begin position="1385"/>
        <end position="1409"/>
    </location>
</feature>
<feature type="domain" description="C2" evidence="11">
    <location>
        <begin position="767"/>
        <end position="896"/>
    </location>
</feature>
<dbReference type="GO" id="GO:0061817">
    <property type="term" value="P:endoplasmic reticulum-plasma membrane tethering"/>
    <property type="evidence" value="ECO:0007669"/>
    <property type="project" value="InterPro"/>
</dbReference>
<evidence type="ECO:0000256" key="8">
    <source>
        <dbReference type="ARBA" id="ARBA00023136"/>
    </source>
</evidence>
<dbReference type="GO" id="GO:0005543">
    <property type="term" value="F:phospholipid binding"/>
    <property type="evidence" value="ECO:0007669"/>
    <property type="project" value="EnsemblFungi"/>
</dbReference>
<dbReference type="SUPFAM" id="SSF49562">
    <property type="entry name" value="C2 domain (Calcium/lipid-binding domain, CaLB)"/>
    <property type="match status" value="5"/>
</dbReference>
<proteinExistence type="predicted"/>
<dbReference type="Pfam" id="PF24920">
    <property type="entry name" value="C2_TCB1"/>
    <property type="match status" value="1"/>
</dbReference>
<dbReference type="GO" id="GO:0035621">
    <property type="term" value="P:ER to Golgi ceramide transport"/>
    <property type="evidence" value="ECO:0007669"/>
    <property type="project" value="EnsemblFungi"/>
</dbReference>
<dbReference type="Proteomes" id="UP000005627">
    <property type="component" value="Chromosome 4"/>
</dbReference>
<dbReference type="eggNOG" id="KOG1012">
    <property type="taxonomic scope" value="Eukaryota"/>
</dbReference>
<feature type="compositionally biased region" description="Basic and acidic residues" evidence="9">
    <location>
        <begin position="1"/>
        <end position="12"/>
    </location>
</feature>
<evidence type="ECO:0000259" key="11">
    <source>
        <dbReference type="PROSITE" id="PS50004"/>
    </source>
</evidence>
<keyword evidence="6" id="KW-0445">Lipid transport</keyword>
<evidence type="ECO:0000256" key="1">
    <source>
        <dbReference type="ARBA" id="ARBA00004370"/>
    </source>
</evidence>
<dbReference type="GO" id="GO:0090158">
    <property type="term" value="P:endoplasmic reticulum membrane organization"/>
    <property type="evidence" value="ECO:0007669"/>
    <property type="project" value="EnsemblFungi"/>
</dbReference>
<dbReference type="Gene3D" id="2.60.40.150">
    <property type="entry name" value="C2 domain"/>
    <property type="match status" value="4"/>
</dbReference>
<dbReference type="RefSeq" id="XP_003680873.1">
    <property type="nucleotide sequence ID" value="XM_003680825.1"/>
</dbReference>
<dbReference type="CDD" id="cd21678">
    <property type="entry name" value="SMP_TCB"/>
    <property type="match status" value="1"/>
</dbReference>
<dbReference type="HOGENOM" id="CLU_001661_1_1_1"/>
<dbReference type="PIRSF" id="PIRSF037232">
    <property type="entry name" value="Tricalbin"/>
    <property type="match status" value="1"/>
</dbReference>
<feature type="compositionally biased region" description="Basic and acidic residues" evidence="9">
    <location>
        <begin position="618"/>
        <end position="633"/>
    </location>
</feature>
<keyword evidence="5 10" id="KW-1133">Transmembrane helix</keyword>
<sequence length="1547" mass="172246">MDESTGHGREDQAYVPRKGNIHQKERGGLTKDMLDHYGDEMLDDKSEEKDKMTNKKRAENNHDAGKAPSGKDVLVASSASNGSKMPAPNLQGTVGSVPLEHIRPDDFKYAPPRKPNQYDTSMTLPGKLDTVTENKIKDAMNSHASDSLFPWMNVGEFNPSRKKTSSVSDARVVKAYILENFYNDWYYNVSLISATCFFAWLLAYLRFSWWSLWFVFFCSGSVFASEYRRYINCARDDLKRTTVEETLFQRTETTLWLNSFLSKFWVIYMPVLSQQVKDIANPTLAGVAPGYGIDALSLDEFTLGTKSPSIKGIKSNTKGGKDVVEMIWSFAFTPNDVSDMTQREAKQQIKPKVVLGVTLGKSFVSKTLPVIVEDINVAGKMRVVIKFGNAFPDIKVVSVQLLEPPLMEFGLKPIGGDTLGLDVMSFLPGLKTFVKTMINANVGPMLYAPHHLDIDVEELVASQANDAVGVLAVTVKSAKDLQSSDYVGGTVDPYICFKSEKPSPGAQTDLRTTIKSDVKNPVWNETTYILLNDLNQKLTISCLDFNDLRKDTLIGNVEINLQDLLQNPVVEDASSDLLHGITTKGTLKYSMHWFPVVRDKNDEDADVVVSDNGARYNSQEDKENAEKEKKEAEEKEDEPIIDEPRKQLDEDEDEDEDEDTDAGIVKLTLQNIKNLIGTDTSSGTLSPSAVLYIDGKEIKRFRTLKRIDEPSWNETVEVFVPSKGDSDLKLEVFDENFDNHPLCTYAASLDEAINSLSLGRASVPGNPRGEIFMNLQWKPVHVTGAFAAGNAVKEPIGALRVHIRDAAVTSDLSGIGDIDPYFTLLVNGHINYKSSHFSENSSPLFNKVLYLPIVSENQNITLDLYDYQSVGKDRTIGGVKIPINRVIQLDAKTGKYRAIDKSDEVLKLQLKDRSLKERGDYINVSLSFVPIVPVFSPEECTLMEKNEKELKERMSEFEKSQAKLKEEHKEKPDDYEELEIDDPFEEEKERLNKKEKLTLEQLLERNSGVLTMQMFRGKLSKSPAHLQIYVDEVPFPRYISPKSRDGRLPAASATVFIRDLKHSKITLRVSGSSIAKKPSDVVSEKTFDTYKILKDSYVTGAKLSFNGCNVELSCLYVPTAVEIPSVDTYLDTGRLRLKVISAKDVLAKDRNGYSDPFFEIYVDCSKVHKSEVIKKTLSPVWNETVELTVPSRDRDKVEIHLFDWDRAGDNDDLGKVLLDLSSVKAGDTFNWELPIDTQGTLQLQGTFYPEYVKPPVNANQIKKAGFASKTLGNISHAGVSTIKTGALGVTSVGMGVATGGIDKGARLLKKPFNRHDASKKMKNLTKEQKNEEQNTDAEYRSLSFSEVRASLDADRTVPNNDYAPVQSLDPNTQLPASDGPDARDSSNGNSSTQSYNQHTRNTSTASSFARTLAPNGTYRGSVTILATEQLGKNVQVKVSLAQGGRLKQLYKTKNQKVDEKGIARFDETCAFKASPQANLVFGVTSHHKLTKDREIGIAQITLNDPQLQQGDQIAVKLAEGKVLFKIDYASEADHTPPVPSIPEHYKN</sequence>
<evidence type="ECO:0000256" key="9">
    <source>
        <dbReference type="SAM" id="MobiDB-lite"/>
    </source>
</evidence>
<feature type="region of interest" description="Disordered" evidence="9">
    <location>
        <begin position="1308"/>
        <end position="1412"/>
    </location>
</feature>
<keyword evidence="7" id="KW-0446">Lipid-binding</keyword>
<evidence type="ECO:0000256" key="7">
    <source>
        <dbReference type="ARBA" id="ARBA00023121"/>
    </source>
</evidence>
<dbReference type="InterPro" id="IPR037761">
    <property type="entry name" value="C2A_Tricalbin"/>
</dbReference>
<dbReference type="InterPro" id="IPR035892">
    <property type="entry name" value="C2_domain_sf"/>
</dbReference>
<dbReference type="InterPro" id="IPR056910">
    <property type="entry name" value="TCB1-3_C2"/>
</dbReference>
<dbReference type="FunCoup" id="G8ZSR8">
    <property type="interactions" value="122"/>
</dbReference>
<dbReference type="GeneID" id="11502097"/>
<dbReference type="Pfam" id="PF00168">
    <property type="entry name" value="C2"/>
    <property type="match status" value="5"/>
</dbReference>
<dbReference type="GO" id="GO:0005933">
    <property type="term" value="C:cellular bud"/>
    <property type="evidence" value="ECO:0007669"/>
    <property type="project" value="EnsemblFungi"/>
</dbReference>
<dbReference type="CDD" id="cd04044">
    <property type="entry name" value="C2A_Tricalbin-like"/>
    <property type="match status" value="1"/>
</dbReference>
<feature type="domain" description="C2" evidence="11">
    <location>
        <begin position="644"/>
        <end position="765"/>
    </location>
</feature>
<dbReference type="PROSITE" id="PS51847">
    <property type="entry name" value="SMP"/>
    <property type="match status" value="1"/>
</dbReference>
<dbReference type="GO" id="GO:0060304">
    <property type="term" value="P:regulation of phosphatidylinositol dephosphorylation"/>
    <property type="evidence" value="ECO:0007669"/>
    <property type="project" value="EnsemblFungi"/>
</dbReference>
<evidence type="ECO:0000256" key="2">
    <source>
        <dbReference type="ARBA" id="ARBA00022448"/>
    </source>
</evidence>
<name>G8ZSR8_TORDE</name>
<dbReference type="GO" id="GO:0055091">
    <property type="term" value="P:phospholipid homeostasis"/>
    <property type="evidence" value="ECO:0007669"/>
    <property type="project" value="EnsemblFungi"/>
</dbReference>
<protein>
    <recommendedName>
        <fullName evidence="15">Tricalbin</fullName>
    </recommendedName>
</protein>
<accession>G8ZSR8</accession>
<evidence type="ECO:0000256" key="10">
    <source>
        <dbReference type="SAM" id="Phobius"/>
    </source>
</evidence>
<dbReference type="InterPro" id="IPR000008">
    <property type="entry name" value="C2_dom"/>
</dbReference>
<keyword evidence="8 10" id="KW-0472">Membrane</keyword>
<feature type="transmembrane region" description="Helical" evidence="10">
    <location>
        <begin position="185"/>
        <end position="205"/>
    </location>
</feature>
<dbReference type="GO" id="GO:0016020">
    <property type="term" value="C:membrane"/>
    <property type="evidence" value="ECO:0007669"/>
    <property type="project" value="UniProtKB-SubCell"/>
</dbReference>
<evidence type="ECO:0000259" key="12">
    <source>
        <dbReference type="PROSITE" id="PS51847"/>
    </source>
</evidence>
<reference evidence="13 14" key="1">
    <citation type="journal article" date="2011" name="Proc. Natl. Acad. Sci. U.S.A.">
        <title>Evolutionary erosion of yeast sex chromosomes by mating-type switching accidents.</title>
        <authorList>
            <person name="Gordon J.L."/>
            <person name="Armisen D."/>
            <person name="Proux-Wera E."/>
            <person name="Oheigeartaigh S.S."/>
            <person name="Byrne K.P."/>
            <person name="Wolfe K.H."/>
        </authorList>
    </citation>
    <scope>NUCLEOTIDE SEQUENCE [LARGE SCALE GENOMIC DNA]</scope>
    <source>
        <strain evidence="14">ATCC 10662 / CBS 1146 / NBRC 0425 / NCYC 2629 / NRRL Y-866</strain>
    </source>
</reference>
<dbReference type="InterPro" id="IPR037756">
    <property type="entry name" value="C2D_Tricalbin"/>
</dbReference>
<dbReference type="PROSITE" id="PS50004">
    <property type="entry name" value="C2"/>
    <property type="match status" value="4"/>
</dbReference>
<evidence type="ECO:0000256" key="5">
    <source>
        <dbReference type="ARBA" id="ARBA00022989"/>
    </source>
</evidence>
<keyword evidence="3 10" id="KW-0812">Transmembrane</keyword>
<dbReference type="SMART" id="SM00239">
    <property type="entry name" value="C2"/>
    <property type="match status" value="5"/>
</dbReference>
<feature type="domain" description="C2" evidence="11">
    <location>
        <begin position="1116"/>
        <end position="1233"/>
    </location>
</feature>
<dbReference type="InterPro" id="IPR017147">
    <property type="entry name" value="Tricalbin"/>
</dbReference>
<evidence type="ECO:0000256" key="6">
    <source>
        <dbReference type="ARBA" id="ARBA00023055"/>
    </source>
</evidence>